<dbReference type="Gene3D" id="3.40.50.300">
    <property type="entry name" value="P-loop containing nucleotide triphosphate hydrolases"/>
    <property type="match status" value="1"/>
</dbReference>
<dbReference type="PROSITE" id="PS51195">
    <property type="entry name" value="Q_MOTIF"/>
    <property type="match status" value="1"/>
</dbReference>
<evidence type="ECO:0000313" key="11">
    <source>
        <dbReference type="EMBL" id="KAK9787630.1"/>
    </source>
</evidence>
<evidence type="ECO:0000256" key="8">
    <source>
        <dbReference type="PROSITE-ProRule" id="PRU00552"/>
    </source>
</evidence>
<evidence type="ECO:0000256" key="2">
    <source>
        <dbReference type="ARBA" id="ARBA00022670"/>
    </source>
</evidence>
<feature type="compositionally biased region" description="Basic residues" evidence="9">
    <location>
        <begin position="104"/>
        <end position="113"/>
    </location>
</feature>
<evidence type="ECO:0000256" key="7">
    <source>
        <dbReference type="ARBA" id="ARBA00022840"/>
    </source>
</evidence>
<name>A0AAW1NNA5_9CHLO</name>
<dbReference type="InterPro" id="IPR027417">
    <property type="entry name" value="P-loop_NTPase"/>
</dbReference>
<evidence type="ECO:0000256" key="9">
    <source>
        <dbReference type="SAM" id="MobiDB-lite"/>
    </source>
</evidence>
<keyword evidence="2" id="KW-0645">Protease</keyword>
<dbReference type="SUPFAM" id="SSF52743">
    <property type="entry name" value="Subtilisin-like"/>
    <property type="match status" value="1"/>
</dbReference>
<dbReference type="AlphaFoldDB" id="A0AAW1NNA5"/>
<feature type="region of interest" description="Disordered" evidence="9">
    <location>
        <begin position="1"/>
        <end position="28"/>
    </location>
</feature>
<keyword evidence="12" id="KW-1185">Reference proteome</keyword>
<keyword evidence="4" id="KW-0378">Hydrolase</keyword>
<feature type="compositionally biased region" description="Acidic residues" evidence="9">
    <location>
        <begin position="344"/>
        <end position="353"/>
    </location>
</feature>
<dbReference type="Pfam" id="PF00082">
    <property type="entry name" value="Peptidase_S8"/>
    <property type="match status" value="1"/>
</dbReference>
<protein>
    <recommendedName>
        <fullName evidence="10">DEAD-box RNA helicase Q domain-containing protein</fullName>
    </recommendedName>
</protein>
<keyword evidence="3" id="KW-0547">Nucleotide-binding</keyword>
<evidence type="ECO:0000259" key="10">
    <source>
        <dbReference type="PROSITE" id="PS51195"/>
    </source>
</evidence>
<dbReference type="InterPro" id="IPR000209">
    <property type="entry name" value="Peptidase_S8/S53_dom"/>
</dbReference>
<dbReference type="Gene3D" id="3.40.50.200">
    <property type="entry name" value="Peptidase S8/S53 domain"/>
    <property type="match status" value="1"/>
</dbReference>
<comment type="similarity">
    <text evidence="1">Belongs to the peptidase S8 family.</text>
</comment>
<reference evidence="11 12" key="1">
    <citation type="journal article" date="2024" name="Nat. Commun.">
        <title>Phylogenomics reveals the evolutionary origins of lichenization in chlorophyte algae.</title>
        <authorList>
            <person name="Puginier C."/>
            <person name="Libourel C."/>
            <person name="Otte J."/>
            <person name="Skaloud P."/>
            <person name="Haon M."/>
            <person name="Grisel S."/>
            <person name="Petersen M."/>
            <person name="Berrin J.G."/>
            <person name="Delaux P.M."/>
            <person name="Dal Grande F."/>
            <person name="Keller J."/>
        </authorList>
    </citation>
    <scope>NUCLEOTIDE SEQUENCE [LARGE SCALE GENOMIC DNA]</scope>
    <source>
        <strain evidence="11 12">SAG 2036</strain>
    </source>
</reference>
<dbReference type="PROSITE" id="PS00138">
    <property type="entry name" value="SUBTILASE_SER"/>
    <property type="match status" value="1"/>
</dbReference>
<organism evidence="11 12">
    <name type="scientific">Symbiochloris irregularis</name>
    <dbReference type="NCBI Taxonomy" id="706552"/>
    <lineage>
        <taxon>Eukaryota</taxon>
        <taxon>Viridiplantae</taxon>
        <taxon>Chlorophyta</taxon>
        <taxon>core chlorophytes</taxon>
        <taxon>Trebouxiophyceae</taxon>
        <taxon>Trebouxiales</taxon>
        <taxon>Trebouxiaceae</taxon>
        <taxon>Symbiochloris</taxon>
    </lineage>
</organism>
<dbReference type="Proteomes" id="UP001465755">
    <property type="component" value="Unassembled WGS sequence"/>
</dbReference>
<sequence length="353" mass="37817">MSEDGKQQPHKKRKSQPKSDLSSDKEAWSRVDVSDDFFVGSLEEFGLDPRLLRGIADLGISTPTPIQRDCLPPAIRDRRDVIGAAQTELASILQQIPGMQQRGGPHKGKHRPQPRPAQEDDQKDGELDEQETRADKQASNLQIFVFSATLTLPQSLRKRLRKAILAVLAPLGCQGSNLGADGTADSWSERYHPPTFREPLAITVAATDFNDARLWISPGVASNYGPCVKLWAPGAHILSASNESDTATQRRSGTSQAVPFVAGGIALYLENATDEIKVYPPPAPAQPIGSAPLGADGSGYQPPAPISSSSSGSENQTDSLIPAPFVDPIKSAPLSQFMTPTAAPDDDEELKSG</sequence>
<evidence type="ECO:0000256" key="1">
    <source>
        <dbReference type="ARBA" id="ARBA00011073"/>
    </source>
</evidence>
<dbReference type="GO" id="GO:0005524">
    <property type="term" value="F:ATP binding"/>
    <property type="evidence" value="ECO:0007669"/>
    <property type="project" value="UniProtKB-KW"/>
</dbReference>
<feature type="region of interest" description="Disordered" evidence="9">
    <location>
        <begin position="280"/>
        <end position="353"/>
    </location>
</feature>
<dbReference type="GO" id="GO:0005615">
    <property type="term" value="C:extracellular space"/>
    <property type="evidence" value="ECO:0007669"/>
    <property type="project" value="TreeGrafter"/>
</dbReference>
<feature type="short sequence motif" description="Q motif" evidence="8">
    <location>
        <begin position="40"/>
        <end position="68"/>
    </location>
</feature>
<dbReference type="EMBL" id="JALJOQ010000243">
    <property type="protein sequence ID" value="KAK9787630.1"/>
    <property type="molecule type" value="Genomic_DNA"/>
</dbReference>
<evidence type="ECO:0000256" key="4">
    <source>
        <dbReference type="ARBA" id="ARBA00022801"/>
    </source>
</evidence>
<dbReference type="InterPro" id="IPR036852">
    <property type="entry name" value="Peptidase_S8/S53_dom_sf"/>
</dbReference>
<dbReference type="InterPro" id="IPR014014">
    <property type="entry name" value="RNA_helicase_DEAD_Q_motif"/>
</dbReference>
<evidence type="ECO:0000256" key="3">
    <source>
        <dbReference type="ARBA" id="ARBA00022741"/>
    </source>
</evidence>
<dbReference type="SUPFAM" id="SSF52540">
    <property type="entry name" value="P-loop containing nucleoside triphosphate hydrolases"/>
    <property type="match status" value="1"/>
</dbReference>
<accession>A0AAW1NNA5</accession>
<feature type="region of interest" description="Disordered" evidence="9">
    <location>
        <begin position="98"/>
        <end position="135"/>
    </location>
</feature>
<dbReference type="GO" id="GO:0006508">
    <property type="term" value="P:proteolysis"/>
    <property type="evidence" value="ECO:0007669"/>
    <property type="project" value="UniProtKB-KW"/>
</dbReference>
<dbReference type="InterPro" id="IPR050131">
    <property type="entry name" value="Peptidase_S8_subtilisin-like"/>
</dbReference>
<dbReference type="GO" id="GO:0004252">
    <property type="term" value="F:serine-type endopeptidase activity"/>
    <property type="evidence" value="ECO:0007669"/>
    <property type="project" value="InterPro"/>
</dbReference>
<evidence type="ECO:0000313" key="12">
    <source>
        <dbReference type="Proteomes" id="UP001465755"/>
    </source>
</evidence>
<keyword evidence="7" id="KW-0067">ATP-binding</keyword>
<keyword evidence="6" id="KW-0720">Serine protease</keyword>
<keyword evidence="5" id="KW-0347">Helicase</keyword>
<dbReference type="PANTHER" id="PTHR43806:SF11">
    <property type="entry name" value="CEREVISIN-RELATED"/>
    <property type="match status" value="1"/>
</dbReference>
<comment type="caution">
    <text evidence="11">The sequence shown here is derived from an EMBL/GenBank/DDBJ whole genome shotgun (WGS) entry which is preliminary data.</text>
</comment>
<dbReference type="InterPro" id="IPR023828">
    <property type="entry name" value="Peptidase_S8_Ser-AS"/>
</dbReference>
<dbReference type="GO" id="GO:0003724">
    <property type="term" value="F:RNA helicase activity"/>
    <property type="evidence" value="ECO:0007669"/>
    <property type="project" value="InterPro"/>
</dbReference>
<proteinExistence type="inferred from homology"/>
<feature type="compositionally biased region" description="Acidic residues" evidence="9">
    <location>
        <begin position="119"/>
        <end position="129"/>
    </location>
</feature>
<feature type="domain" description="DEAD-box RNA helicase Q" evidence="10">
    <location>
        <begin position="40"/>
        <end position="68"/>
    </location>
</feature>
<gene>
    <name evidence="11" type="ORF">WJX73_007720</name>
</gene>
<evidence type="ECO:0000256" key="5">
    <source>
        <dbReference type="ARBA" id="ARBA00022806"/>
    </source>
</evidence>
<evidence type="ECO:0000256" key="6">
    <source>
        <dbReference type="ARBA" id="ARBA00022825"/>
    </source>
</evidence>
<dbReference type="PANTHER" id="PTHR43806">
    <property type="entry name" value="PEPTIDASE S8"/>
    <property type="match status" value="1"/>
</dbReference>